<comment type="caution">
    <text evidence="1">The sequence shown here is derived from an EMBL/GenBank/DDBJ whole genome shotgun (WGS) entry which is preliminary data.</text>
</comment>
<evidence type="ECO:0000313" key="2">
    <source>
        <dbReference type="Proteomes" id="UP001437256"/>
    </source>
</evidence>
<sequence>MSVFVDKIQTGFILWKPTLKGYLPPTEESTIKWESESSSCLQRAEELLNAEGFYEKLTGLWSQESSKANSTMELRSDNVLLIKSLGMLPRRNLTFLG</sequence>
<reference evidence="1 2" key="1">
    <citation type="submission" date="2024-05" db="EMBL/GenBank/DDBJ databases">
        <title>A draft genome resource for the thread blight pathogen Marasmius tenuissimus strain MS-2.</title>
        <authorList>
            <person name="Yulfo-Soto G.E."/>
            <person name="Baruah I.K."/>
            <person name="Amoako-Attah I."/>
            <person name="Bukari Y."/>
            <person name="Meinhardt L.W."/>
            <person name="Bailey B.A."/>
            <person name="Cohen S.P."/>
        </authorList>
    </citation>
    <scope>NUCLEOTIDE SEQUENCE [LARGE SCALE GENOMIC DNA]</scope>
    <source>
        <strain evidence="1 2">MS-2</strain>
    </source>
</reference>
<protein>
    <submittedName>
        <fullName evidence="1">Proteasome activator BLM10</fullName>
    </submittedName>
</protein>
<accession>A0ABR3AFH0</accession>
<dbReference type="Proteomes" id="UP001437256">
    <property type="component" value="Unassembled WGS sequence"/>
</dbReference>
<gene>
    <name evidence="1" type="primary">BLM3_3</name>
    <name evidence="1" type="ORF">AAF712_001130</name>
</gene>
<dbReference type="GO" id="GO:0000502">
    <property type="term" value="C:proteasome complex"/>
    <property type="evidence" value="ECO:0007669"/>
    <property type="project" value="UniProtKB-KW"/>
</dbReference>
<keyword evidence="2" id="KW-1185">Reference proteome</keyword>
<proteinExistence type="predicted"/>
<name>A0ABR3AFH0_9AGAR</name>
<keyword evidence="1" id="KW-0647">Proteasome</keyword>
<evidence type="ECO:0000313" key="1">
    <source>
        <dbReference type="EMBL" id="KAL0072205.1"/>
    </source>
</evidence>
<dbReference type="EMBL" id="JBBXMP010000002">
    <property type="protein sequence ID" value="KAL0072205.1"/>
    <property type="molecule type" value="Genomic_DNA"/>
</dbReference>
<organism evidence="1 2">
    <name type="scientific">Marasmius tenuissimus</name>
    <dbReference type="NCBI Taxonomy" id="585030"/>
    <lineage>
        <taxon>Eukaryota</taxon>
        <taxon>Fungi</taxon>
        <taxon>Dikarya</taxon>
        <taxon>Basidiomycota</taxon>
        <taxon>Agaricomycotina</taxon>
        <taxon>Agaricomycetes</taxon>
        <taxon>Agaricomycetidae</taxon>
        <taxon>Agaricales</taxon>
        <taxon>Marasmiineae</taxon>
        <taxon>Marasmiaceae</taxon>
        <taxon>Marasmius</taxon>
    </lineage>
</organism>